<gene>
    <name evidence="2" type="ORF">CHRIB12_LOCUS17600</name>
</gene>
<dbReference type="OrthoDB" id="9514740at2759"/>
<feature type="domain" description="PARP catalytic" evidence="1">
    <location>
        <begin position="145"/>
        <end position="329"/>
    </location>
</feature>
<dbReference type="Pfam" id="PF00644">
    <property type="entry name" value="PARP"/>
    <property type="match status" value="1"/>
</dbReference>
<protein>
    <recommendedName>
        <fullName evidence="1">PARP catalytic domain-containing protein</fullName>
    </recommendedName>
</protein>
<evidence type="ECO:0000313" key="2">
    <source>
        <dbReference type="EMBL" id="CAB5381565.1"/>
    </source>
</evidence>
<dbReference type="GO" id="GO:0003950">
    <property type="term" value="F:NAD+ poly-ADP-ribosyltransferase activity"/>
    <property type="evidence" value="ECO:0007669"/>
    <property type="project" value="InterPro"/>
</dbReference>
<evidence type="ECO:0000313" key="3">
    <source>
        <dbReference type="Proteomes" id="UP000684084"/>
    </source>
</evidence>
<organism evidence="2 3">
    <name type="scientific">Rhizophagus irregularis</name>
    <dbReference type="NCBI Taxonomy" id="588596"/>
    <lineage>
        <taxon>Eukaryota</taxon>
        <taxon>Fungi</taxon>
        <taxon>Fungi incertae sedis</taxon>
        <taxon>Mucoromycota</taxon>
        <taxon>Glomeromycotina</taxon>
        <taxon>Glomeromycetes</taxon>
        <taxon>Glomerales</taxon>
        <taxon>Glomeraceae</taxon>
        <taxon>Rhizophagus</taxon>
    </lineage>
</organism>
<comment type="caution">
    <text evidence="2">The sequence shown here is derived from an EMBL/GenBank/DDBJ whole genome shotgun (WGS) entry which is preliminary data.</text>
</comment>
<name>A0A915ZLL1_9GLOM</name>
<accession>A0A915ZLL1</accession>
<proteinExistence type="predicted"/>
<dbReference type="PANTHER" id="PTHR31681:SF3">
    <property type="entry name" value="OS04G0690100 PROTEIN"/>
    <property type="match status" value="1"/>
</dbReference>
<dbReference type="EMBL" id="CAGKOT010000044">
    <property type="protein sequence ID" value="CAB5381565.1"/>
    <property type="molecule type" value="Genomic_DNA"/>
</dbReference>
<dbReference type="Proteomes" id="UP000684084">
    <property type="component" value="Unassembled WGS sequence"/>
</dbReference>
<dbReference type="InterPro" id="IPR012317">
    <property type="entry name" value="Poly(ADP-ribose)pol_cat_dom"/>
</dbReference>
<dbReference type="PANTHER" id="PTHR31681">
    <property type="entry name" value="C2H2-LIKE ZINC FINGER PROTEIN"/>
    <property type="match status" value="1"/>
</dbReference>
<sequence>MPKCLYCSKCEPDLDPNGSLSEYCSDECRIKALNTGFTTPCIQCNEFPRLKSSQYCGWVRCRNSAVKCIKCKKNFVTMLNSLWCSKQCRDITQNWKSMVKTNELCLKCTQETTYFGKYFCGEDCEEWVNKNGPCIFKLSKQGNKFKDISNQFLSSWKHENKAMPEIHTIYKIFPEKQIISRYNNYRDYIESLRRLDGRPFPKGDGRVMTKGNEQRRFHGTRMKCLLGIQTDMLCPDMNCAVCRIITVGYKLIYAKTSRFKYQKFGDGIYFSSTSSKSDDFNKKSMKYYNGVNYKVMFLNKVVVGRAFELTQEKRTLTGPPINYDSVVGEPSALLYYDELVVYDESACIPQYLVVYELPKLPNRRQ</sequence>
<reference evidence="2" key="1">
    <citation type="submission" date="2020-05" db="EMBL/GenBank/DDBJ databases">
        <authorList>
            <person name="Rincon C."/>
            <person name="Sanders R I."/>
            <person name="Robbins C."/>
            <person name="Chaturvedi A."/>
        </authorList>
    </citation>
    <scope>NUCLEOTIDE SEQUENCE</scope>
    <source>
        <strain evidence="2">CHB12</strain>
    </source>
</reference>
<evidence type="ECO:0000259" key="1">
    <source>
        <dbReference type="Pfam" id="PF00644"/>
    </source>
</evidence>
<dbReference type="VEuPathDB" id="FungiDB:RhiirFUN_008226"/>
<dbReference type="AlphaFoldDB" id="A0A915ZLL1"/>